<evidence type="ECO:0000259" key="6">
    <source>
        <dbReference type="PROSITE" id="PS50977"/>
    </source>
</evidence>
<dbReference type="SUPFAM" id="SSF46689">
    <property type="entry name" value="Homeodomain-like"/>
    <property type="match status" value="1"/>
</dbReference>
<sequence>MTEVQMTQAAAPEEGRRGRKKRETRERLAHVATLMFIERGFENVTITEIAEAADVSKMTVSNYFPLKEDLVFDAHEGVVDSLARVVRERAVGESALHALHRVFVSSLDRPHPVNGRCTPGFARLVHDSPRLRAREREMDEQREAALAAALADATQTGPEDPVPHLSAAQLAGVHRVLCRRVRALCRAAAPAAQVRAEITELAGTAFGLLEPVLGDYCPRER</sequence>
<feature type="domain" description="HTH tetR-type" evidence="6">
    <location>
        <begin position="22"/>
        <end position="82"/>
    </location>
</feature>
<dbReference type="PROSITE" id="PS50977">
    <property type="entry name" value="HTH_TETR_2"/>
    <property type="match status" value="1"/>
</dbReference>
<dbReference type="GO" id="GO:0003700">
    <property type="term" value="F:DNA-binding transcription factor activity"/>
    <property type="evidence" value="ECO:0007669"/>
    <property type="project" value="TreeGrafter"/>
</dbReference>
<evidence type="ECO:0000256" key="2">
    <source>
        <dbReference type="ARBA" id="ARBA00023125"/>
    </source>
</evidence>
<dbReference type="Pfam" id="PF00440">
    <property type="entry name" value="TetR_N"/>
    <property type="match status" value="1"/>
</dbReference>
<dbReference type="Gene3D" id="1.10.10.60">
    <property type="entry name" value="Homeodomain-like"/>
    <property type="match status" value="1"/>
</dbReference>
<organism evidence="7">
    <name type="scientific">Streptomyces aureus</name>
    <dbReference type="NCBI Taxonomy" id="193461"/>
    <lineage>
        <taxon>Bacteria</taxon>
        <taxon>Bacillati</taxon>
        <taxon>Actinomycetota</taxon>
        <taxon>Actinomycetes</taxon>
        <taxon>Kitasatosporales</taxon>
        <taxon>Streptomycetaceae</taxon>
        <taxon>Streptomyces</taxon>
    </lineage>
</organism>
<dbReference type="EMBL" id="MH025886">
    <property type="protein sequence ID" value="AYU66253.1"/>
    <property type="molecule type" value="Genomic_DNA"/>
</dbReference>
<dbReference type="AlphaFoldDB" id="A0A678X9F3"/>
<name>A0A678X9F3_9ACTN</name>
<evidence type="ECO:0000256" key="3">
    <source>
        <dbReference type="ARBA" id="ARBA00023163"/>
    </source>
</evidence>
<keyword evidence="3" id="KW-0804">Transcription</keyword>
<dbReference type="PANTHER" id="PTHR30055">
    <property type="entry name" value="HTH-TYPE TRANSCRIPTIONAL REGULATOR RUTR"/>
    <property type="match status" value="1"/>
</dbReference>
<proteinExistence type="predicted"/>
<keyword evidence="1" id="KW-0805">Transcription regulation</keyword>
<feature type="DNA-binding region" description="H-T-H motif" evidence="4">
    <location>
        <begin position="45"/>
        <end position="64"/>
    </location>
</feature>
<evidence type="ECO:0000313" key="7">
    <source>
        <dbReference type="EMBL" id="AYU66253.1"/>
    </source>
</evidence>
<protein>
    <submittedName>
        <fullName evidence="7">TjhR4</fullName>
    </submittedName>
</protein>
<evidence type="ECO:0000256" key="4">
    <source>
        <dbReference type="PROSITE-ProRule" id="PRU00335"/>
    </source>
</evidence>
<dbReference type="GO" id="GO:0000976">
    <property type="term" value="F:transcription cis-regulatory region binding"/>
    <property type="evidence" value="ECO:0007669"/>
    <property type="project" value="TreeGrafter"/>
</dbReference>
<reference evidence="7" key="1">
    <citation type="submission" date="2018-03" db="EMBL/GenBank/DDBJ databases">
        <title>Multiplexed Activation and Characterization of a Cryptic Gene Cluster Reveal Two Series of Aromatic Polyketides Generated by a Divergent Biosynthetic Pathway.</title>
        <authorList>
            <person name="Ji Z.-Y."/>
            <person name="Nie Q.-Y."/>
            <person name="Yin Y."/>
            <person name="Zhang M."/>
            <person name="Pan H.-X."/>
            <person name="Hou X.-F."/>
            <person name="Tang G.-L."/>
        </authorList>
    </citation>
    <scope>NUCLEOTIDE SEQUENCE</scope>
    <source>
        <strain evidence="7">SP-371</strain>
    </source>
</reference>
<evidence type="ECO:0000256" key="1">
    <source>
        <dbReference type="ARBA" id="ARBA00023015"/>
    </source>
</evidence>
<accession>A0A678X9F3</accession>
<keyword evidence="2 4" id="KW-0238">DNA-binding</keyword>
<feature type="region of interest" description="Disordered" evidence="5">
    <location>
        <begin position="1"/>
        <end position="24"/>
    </location>
</feature>
<dbReference type="InterPro" id="IPR009057">
    <property type="entry name" value="Homeodomain-like_sf"/>
</dbReference>
<dbReference type="Gene3D" id="1.10.357.10">
    <property type="entry name" value="Tetracycline Repressor, domain 2"/>
    <property type="match status" value="1"/>
</dbReference>
<dbReference type="InterPro" id="IPR050109">
    <property type="entry name" value="HTH-type_TetR-like_transc_reg"/>
</dbReference>
<dbReference type="PANTHER" id="PTHR30055:SF234">
    <property type="entry name" value="HTH-TYPE TRANSCRIPTIONAL REGULATOR BETI"/>
    <property type="match status" value="1"/>
</dbReference>
<dbReference type="InterPro" id="IPR001647">
    <property type="entry name" value="HTH_TetR"/>
</dbReference>
<evidence type="ECO:0000256" key="5">
    <source>
        <dbReference type="SAM" id="MobiDB-lite"/>
    </source>
</evidence>